<comment type="caution">
    <text evidence="3">The sequence shown here is derived from an EMBL/GenBank/DDBJ whole genome shotgun (WGS) entry which is preliminary data.</text>
</comment>
<dbReference type="OrthoDB" id="10678597at2759"/>
<dbReference type="AlphaFoldDB" id="A0A061J6X8"/>
<accession>A0A061J6X8</accession>
<feature type="compositionally biased region" description="Polar residues" evidence="2">
    <location>
        <begin position="294"/>
        <end position="311"/>
    </location>
</feature>
<feature type="coiled-coil region" evidence="1">
    <location>
        <begin position="141"/>
        <end position="168"/>
    </location>
</feature>
<feature type="coiled-coil region" evidence="1">
    <location>
        <begin position="217"/>
        <end position="251"/>
    </location>
</feature>
<dbReference type="VEuPathDB" id="TriTrypDB:TRSC58_03235"/>
<keyword evidence="4" id="KW-1185">Reference proteome</keyword>
<feature type="region of interest" description="Disordered" evidence="2">
    <location>
        <begin position="252"/>
        <end position="311"/>
    </location>
</feature>
<dbReference type="Proteomes" id="UP000031737">
    <property type="component" value="Unassembled WGS sequence"/>
</dbReference>
<evidence type="ECO:0000256" key="2">
    <source>
        <dbReference type="SAM" id="MobiDB-lite"/>
    </source>
</evidence>
<dbReference type="EMBL" id="AUPL01003235">
    <property type="protein sequence ID" value="ESL09052.1"/>
    <property type="molecule type" value="Genomic_DNA"/>
</dbReference>
<evidence type="ECO:0000313" key="3">
    <source>
        <dbReference type="EMBL" id="ESL09052.1"/>
    </source>
</evidence>
<feature type="compositionally biased region" description="Basic and acidic residues" evidence="2">
    <location>
        <begin position="263"/>
        <end position="276"/>
    </location>
</feature>
<evidence type="ECO:0000313" key="4">
    <source>
        <dbReference type="Proteomes" id="UP000031737"/>
    </source>
</evidence>
<proteinExistence type="predicted"/>
<protein>
    <submittedName>
        <fullName evidence="3">Uncharacterized protein</fullName>
    </submittedName>
</protein>
<gene>
    <name evidence="3" type="ORF">TRSC58_03235</name>
</gene>
<keyword evidence="1" id="KW-0175">Coiled coil</keyword>
<feature type="coiled-coil region" evidence="1">
    <location>
        <begin position="29"/>
        <end position="56"/>
    </location>
</feature>
<sequence>MASPLDIISHKRIVLHLEGVIDSLRHELSVNKETQLRNLQRRADELAAENQRLTAELGGRRQVTPTLQPSTTTTFGAENVNDRAALERELLEKNGIILDLRFEREALQLKVGRLERHIEDILRVYSANKKRTETFQQRSRVEALESVVENLKLVVGRLQKENDVLKTKTVSMSKHMDLVRELRELRLSEQKLREHSEMLTRRLLGTAPSGSAMSRQHATLQRRLQTAQATMEQYEAEMLELKQKLDERQSVVQNEEAMPSGQRDQETTPEWEDRRMVQPLQTWSSDLPPPSPNPRVTFTAGLSSSRGASPP</sequence>
<evidence type="ECO:0000256" key="1">
    <source>
        <dbReference type="SAM" id="Coils"/>
    </source>
</evidence>
<name>A0A061J6X8_TRYRA</name>
<reference evidence="3 4" key="1">
    <citation type="submission" date="2013-07" db="EMBL/GenBank/DDBJ databases">
        <authorList>
            <person name="Stoco P.H."/>
            <person name="Wagner G."/>
            <person name="Gerber A."/>
            <person name="Zaha A."/>
            <person name="Thompson C."/>
            <person name="Bartholomeu D.C."/>
            <person name="Luckemeyer D.D."/>
            <person name="Bahia D."/>
            <person name="Loreto E."/>
            <person name="Prestes E.B."/>
            <person name="Lima F.M."/>
            <person name="Rodrigues-Luiz G."/>
            <person name="Vallejo G.A."/>
            <person name="Filho J.F."/>
            <person name="Monteiro K.M."/>
            <person name="Tyler K.M."/>
            <person name="de Almeida L.G."/>
            <person name="Ortiz M.F."/>
            <person name="Siervo M.A."/>
            <person name="de Moraes M.H."/>
            <person name="Cunha O.L."/>
            <person name="Mendonca-Neto R."/>
            <person name="Silva R."/>
            <person name="Teixeira S.M."/>
            <person name="Murta S.M."/>
            <person name="Sincero T.C."/>
            <person name="Mendes T.A."/>
            <person name="Urmenyi T.P."/>
            <person name="Silva V.G."/>
            <person name="da Rocha W.D."/>
            <person name="Andersson B."/>
            <person name="Romanha A.J."/>
            <person name="Steindel M."/>
            <person name="de Vasconcelos A.T."/>
            <person name="Grisard E.C."/>
        </authorList>
    </citation>
    <scope>NUCLEOTIDE SEQUENCE [LARGE SCALE GENOMIC DNA]</scope>
    <source>
        <strain evidence="3 4">SC58</strain>
    </source>
</reference>
<organism evidence="3 4">
    <name type="scientific">Trypanosoma rangeli SC58</name>
    <dbReference type="NCBI Taxonomy" id="429131"/>
    <lineage>
        <taxon>Eukaryota</taxon>
        <taxon>Discoba</taxon>
        <taxon>Euglenozoa</taxon>
        <taxon>Kinetoplastea</taxon>
        <taxon>Metakinetoplastina</taxon>
        <taxon>Trypanosomatida</taxon>
        <taxon>Trypanosomatidae</taxon>
        <taxon>Trypanosoma</taxon>
        <taxon>Herpetosoma</taxon>
    </lineage>
</organism>